<dbReference type="InterPro" id="IPR046033">
    <property type="entry name" value="DUF5991"/>
</dbReference>
<protein>
    <submittedName>
        <fullName evidence="2">Uncharacterized protein</fullName>
    </submittedName>
</protein>
<evidence type="ECO:0000256" key="1">
    <source>
        <dbReference type="SAM" id="SignalP"/>
    </source>
</evidence>
<dbReference type="Pfam" id="PF19453">
    <property type="entry name" value="DUF5991"/>
    <property type="match status" value="1"/>
</dbReference>
<gene>
    <name evidence="2" type="ORF">H3H32_22485</name>
</gene>
<dbReference type="RefSeq" id="WP_182457859.1">
    <property type="nucleotide sequence ID" value="NZ_CP059732.1"/>
</dbReference>
<dbReference type="AlphaFoldDB" id="A0A7G5GPF3"/>
<keyword evidence="3" id="KW-1185">Reference proteome</keyword>
<evidence type="ECO:0000313" key="3">
    <source>
        <dbReference type="Proteomes" id="UP000515369"/>
    </source>
</evidence>
<feature type="signal peptide" evidence="1">
    <location>
        <begin position="1"/>
        <end position="21"/>
    </location>
</feature>
<dbReference type="Proteomes" id="UP000515369">
    <property type="component" value="Chromosome"/>
</dbReference>
<keyword evidence="1" id="KW-0732">Signal</keyword>
<dbReference type="EMBL" id="CP059732">
    <property type="protein sequence ID" value="QMW00745.1"/>
    <property type="molecule type" value="Genomic_DNA"/>
</dbReference>
<feature type="chain" id="PRO_5028831780" evidence="1">
    <location>
        <begin position="22"/>
        <end position="130"/>
    </location>
</feature>
<proteinExistence type="predicted"/>
<name>A0A7G5GPF3_9BACT</name>
<sequence length="130" mass="14887">MRKVVAAICCLLIAATFLNFQQTDGWMGKWTGEHPEGVTYTIKVKDKYKGMNLCEVHAEGIQTFYTLDCWATGTPTTLKVYYRSATDGAFYAKDRVKPNAPLFILTRQKGKVLWKWQQIFTDDLVMHKGK</sequence>
<organism evidence="2 3">
    <name type="scientific">Spirosoma foliorum</name>
    <dbReference type="NCBI Taxonomy" id="2710596"/>
    <lineage>
        <taxon>Bacteria</taxon>
        <taxon>Pseudomonadati</taxon>
        <taxon>Bacteroidota</taxon>
        <taxon>Cytophagia</taxon>
        <taxon>Cytophagales</taxon>
        <taxon>Cytophagaceae</taxon>
        <taxon>Spirosoma</taxon>
    </lineage>
</organism>
<accession>A0A7G5GPF3</accession>
<dbReference type="KEGG" id="sfol:H3H32_22485"/>
<reference evidence="2 3" key="1">
    <citation type="submission" date="2020-07" db="EMBL/GenBank/DDBJ databases">
        <title>Spirosoma foliorum sp. nov., isolated from the leaves on the Nejang mountain Korea, Republic of.</title>
        <authorList>
            <person name="Ho H."/>
            <person name="Lee Y.-J."/>
            <person name="Nurcahyanto D.-A."/>
            <person name="Kim S.-G."/>
        </authorList>
    </citation>
    <scope>NUCLEOTIDE SEQUENCE [LARGE SCALE GENOMIC DNA]</scope>
    <source>
        <strain evidence="2 3">PL0136</strain>
    </source>
</reference>
<evidence type="ECO:0000313" key="2">
    <source>
        <dbReference type="EMBL" id="QMW00745.1"/>
    </source>
</evidence>